<gene>
    <name evidence="2" type="ORF">AMECASPLE_027043</name>
</gene>
<evidence type="ECO:0000313" key="2">
    <source>
        <dbReference type="EMBL" id="MEQ2292852.1"/>
    </source>
</evidence>
<organism evidence="2 3">
    <name type="scientific">Ameca splendens</name>
    <dbReference type="NCBI Taxonomy" id="208324"/>
    <lineage>
        <taxon>Eukaryota</taxon>
        <taxon>Metazoa</taxon>
        <taxon>Chordata</taxon>
        <taxon>Craniata</taxon>
        <taxon>Vertebrata</taxon>
        <taxon>Euteleostomi</taxon>
        <taxon>Actinopterygii</taxon>
        <taxon>Neopterygii</taxon>
        <taxon>Teleostei</taxon>
        <taxon>Neoteleostei</taxon>
        <taxon>Acanthomorphata</taxon>
        <taxon>Ovalentaria</taxon>
        <taxon>Atherinomorphae</taxon>
        <taxon>Cyprinodontiformes</taxon>
        <taxon>Goodeidae</taxon>
        <taxon>Ameca</taxon>
    </lineage>
</organism>
<proteinExistence type="predicted"/>
<reference evidence="2 3" key="1">
    <citation type="submission" date="2021-06" db="EMBL/GenBank/DDBJ databases">
        <authorList>
            <person name="Palmer J.M."/>
        </authorList>
    </citation>
    <scope>NUCLEOTIDE SEQUENCE [LARGE SCALE GENOMIC DNA]</scope>
    <source>
        <strain evidence="2 3">AS_MEX2019</strain>
        <tissue evidence="2">Muscle</tissue>
    </source>
</reference>
<evidence type="ECO:0000313" key="3">
    <source>
        <dbReference type="Proteomes" id="UP001469553"/>
    </source>
</evidence>
<keyword evidence="3" id="KW-1185">Reference proteome</keyword>
<comment type="caution">
    <text evidence="2">The sequence shown here is derived from an EMBL/GenBank/DDBJ whole genome shotgun (WGS) entry which is preliminary data.</text>
</comment>
<accession>A0ABV0YGK3</accession>
<feature type="region of interest" description="Disordered" evidence="1">
    <location>
        <begin position="67"/>
        <end position="100"/>
    </location>
</feature>
<sequence>MLSSKTVCVQPSDHLRLLLAMFCKNTSRTRLCLEFHDSSVKIWTGQHHQETGDLQKYDQIFRAGAEQTGSHQVQNMSNSQSSQSEQCQPAGSYVSHNAPA</sequence>
<feature type="compositionally biased region" description="Low complexity" evidence="1">
    <location>
        <begin position="70"/>
        <end position="88"/>
    </location>
</feature>
<dbReference type="EMBL" id="JAHRIP010031042">
    <property type="protein sequence ID" value="MEQ2292852.1"/>
    <property type="molecule type" value="Genomic_DNA"/>
</dbReference>
<evidence type="ECO:0000256" key="1">
    <source>
        <dbReference type="SAM" id="MobiDB-lite"/>
    </source>
</evidence>
<name>A0ABV0YGK3_9TELE</name>
<dbReference type="Proteomes" id="UP001469553">
    <property type="component" value="Unassembled WGS sequence"/>
</dbReference>
<protein>
    <submittedName>
        <fullName evidence="2">Uncharacterized protein</fullName>
    </submittedName>
</protein>